<keyword evidence="4 6" id="KW-0067">ATP-binding</keyword>
<proteinExistence type="inferred from homology"/>
<dbReference type="PROSITE" id="PS00211">
    <property type="entry name" value="ABC_TRANSPORTER_1"/>
    <property type="match status" value="1"/>
</dbReference>
<dbReference type="CDD" id="cd03225">
    <property type="entry name" value="ABC_cobalt_CbiO_domain1"/>
    <property type="match status" value="1"/>
</dbReference>
<dbReference type="RefSeq" id="WP_343995651.1">
    <property type="nucleotide sequence ID" value="NZ_BAAALG010000011.1"/>
</dbReference>
<organism evidence="6 7">
    <name type="scientific">Nocardioides dubius</name>
    <dbReference type="NCBI Taxonomy" id="317019"/>
    <lineage>
        <taxon>Bacteria</taxon>
        <taxon>Bacillati</taxon>
        <taxon>Actinomycetota</taxon>
        <taxon>Actinomycetes</taxon>
        <taxon>Propionibacteriales</taxon>
        <taxon>Nocardioidaceae</taxon>
        <taxon>Nocardioides</taxon>
    </lineage>
</organism>
<gene>
    <name evidence="6" type="ORF">GCM10009668_30280</name>
</gene>
<dbReference type="InterPro" id="IPR015856">
    <property type="entry name" value="ABC_transpr_CbiO/EcfA_su"/>
</dbReference>
<evidence type="ECO:0000256" key="3">
    <source>
        <dbReference type="ARBA" id="ARBA00022741"/>
    </source>
</evidence>
<keyword evidence="7" id="KW-1185">Reference proteome</keyword>
<keyword evidence="2" id="KW-0813">Transport</keyword>
<reference evidence="6 7" key="1">
    <citation type="journal article" date="2019" name="Int. J. Syst. Evol. Microbiol.">
        <title>The Global Catalogue of Microorganisms (GCM) 10K type strain sequencing project: providing services to taxonomists for standard genome sequencing and annotation.</title>
        <authorList>
            <consortium name="The Broad Institute Genomics Platform"/>
            <consortium name="The Broad Institute Genome Sequencing Center for Infectious Disease"/>
            <person name="Wu L."/>
            <person name="Ma J."/>
        </authorList>
    </citation>
    <scope>NUCLEOTIDE SEQUENCE [LARGE SCALE GENOMIC DNA]</scope>
    <source>
        <strain evidence="6 7">JCM 13008</strain>
    </source>
</reference>
<evidence type="ECO:0000313" key="7">
    <source>
        <dbReference type="Proteomes" id="UP001501581"/>
    </source>
</evidence>
<protein>
    <submittedName>
        <fullName evidence="6">ABC transporter ATP-binding protein</fullName>
    </submittedName>
</protein>
<dbReference type="GO" id="GO:0005524">
    <property type="term" value="F:ATP binding"/>
    <property type="evidence" value="ECO:0007669"/>
    <property type="project" value="UniProtKB-KW"/>
</dbReference>
<evidence type="ECO:0000259" key="5">
    <source>
        <dbReference type="PROSITE" id="PS50893"/>
    </source>
</evidence>
<evidence type="ECO:0000256" key="1">
    <source>
        <dbReference type="ARBA" id="ARBA00005417"/>
    </source>
</evidence>
<dbReference type="InterPro" id="IPR050095">
    <property type="entry name" value="ECF_ABC_transporter_ATP-bd"/>
</dbReference>
<dbReference type="InterPro" id="IPR017871">
    <property type="entry name" value="ABC_transporter-like_CS"/>
</dbReference>
<dbReference type="PROSITE" id="PS50893">
    <property type="entry name" value="ABC_TRANSPORTER_2"/>
    <property type="match status" value="1"/>
</dbReference>
<dbReference type="Gene3D" id="3.40.50.300">
    <property type="entry name" value="P-loop containing nucleotide triphosphate hydrolases"/>
    <property type="match status" value="1"/>
</dbReference>
<dbReference type="Pfam" id="PF00005">
    <property type="entry name" value="ABC_tran"/>
    <property type="match status" value="1"/>
</dbReference>
<dbReference type="InterPro" id="IPR003439">
    <property type="entry name" value="ABC_transporter-like_ATP-bd"/>
</dbReference>
<feature type="domain" description="ABC transporter" evidence="5">
    <location>
        <begin position="2"/>
        <end position="232"/>
    </location>
</feature>
<comment type="caution">
    <text evidence="6">The sequence shown here is derived from an EMBL/GenBank/DDBJ whole genome shotgun (WGS) entry which is preliminary data.</text>
</comment>
<accession>A0ABN1TYY6</accession>
<evidence type="ECO:0000256" key="2">
    <source>
        <dbReference type="ARBA" id="ARBA00022448"/>
    </source>
</evidence>
<evidence type="ECO:0000313" key="6">
    <source>
        <dbReference type="EMBL" id="GAA1108116.1"/>
    </source>
</evidence>
<dbReference type="Proteomes" id="UP001501581">
    <property type="component" value="Unassembled WGS sequence"/>
</dbReference>
<dbReference type="PANTHER" id="PTHR43553">
    <property type="entry name" value="HEAVY METAL TRANSPORTER"/>
    <property type="match status" value="1"/>
</dbReference>
<dbReference type="SUPFAM" id="SSF52540">
    <property type="entry name" value="P-loop containing nucleoside triphosphate hydrolases"/>
    <property type="match status" value="1"/>
</dbReference>
<dbReference type="PANTHER" id="PTHR43553:SF24">
    <property type="entry name" value="ENERGY-COUPLING FACTOR TRANSPORTER ATP-BINDING PROTEIN ECFA1"/>
    <property type="match status" value="1"/>
</dbReference>
<sequence>MIEFHDVHVDAEGPEGSVGILRGVSLALTERRVALIGPNGSGKSTLARLVNGLVLPTRGSVLVNGLDVATEGRAVRRQVGFAFTDPSAQLVMPTAIEDVALSLRRRHRDKEQREQAAQGILEEYRIGELARRSVHSLSGGQRQLLALAGVLATEPAILVADEPTTLLDLANARRIGALLLGLSQQLVLATHDLELAGRCDRALLVDGGQVVADGVPVEVIAHYRSLVEQREPA</sequence>
<keyword evidence="3" id="KW-0547">Nucleotide-binding</keyword>
<evidence type="ECO:0000256" key="4">
    <source>
        <dbReference type="ARBA" id="ARBA00022840"/>
    </source>
</evidence>
<dbReference type="SMART" id="SM00382">
    <property type="entry name" value="AAA"/>
    <property type="match status" value="1"/>
</dbReference>
<dbReference type="EMBL" id="BAAALG010000011">
    <property type="protein sequence ID" value="GAA1108116.1"/>
    <property type="molecule type" value="Genomic_DNA"/>
</dbReference>
<dbReference type="InterPro" id="IPR027417">
    <property type="entry name" value="P-loop_NTPase"/>
</dbReference>
<dbReference type="InterPro" id="IPR003593">
    <property type="entry name" value="AAA+_ATPase"/>
</dbReference>
<name>A0ABN1TYY6_9ACTN</name>
<comment type="similarity">
    <text evidence="1">Belongs to the ABC transporter superfamily.</text>
</comment>